<keyword evidence="3" id="KW-1185">Reference proteome</keyword>
<evidence type="ECO:0000256" key="1">
    <source>
        <dbReference type="SAM" id="MobiDB-lite"/>
    </source>
</evidence>
<gene>
    <name evidence="2" type="ORF">RRG08_052470</name>
</gene>
<name>A0AAE1B2V0_9GAST</name>
<feature type="compositionally biased region" description="Polar residues" evidence="1">
    <location>
        <begin position="13"/>
        <end position="26"/>
    </location>
</feature>
<proteinExistence type="predicted"/>
<evidence type="ECO:0000313" key="3">
    <source>
        <dbReference type="Proteomes" id="UP001283361"/>
    </source>
</evidence>
<dbReference type="Proteomes" id="UP001283361">
    <property type="component" value="Unassembled WGS sequence"/>
</dbReference>
<evidence type="ECO:0000313" key="2">
    <source>
        <dbReference type="EMBL" id="KAK3797871.1"/>
    </source>
</evidence>
<comment type="caution">
    <text evidence="2">The sequence shown here is derived from an EMBL/GenBank/DDBJ whole genome shotgun (WGS) entry which is preliminary data.</text>
</comment>
<sequence length="90" mass="10166">MMKTRKHERESSRSLPSPGTARSSSPRARPGHLSISYRCSERALTVAHGDGAPGETTEQHSKPRLGWEVHGNIYKRRDCPLRKLTSRNRC</sequence>
<dbReference type="EMBL" id="JAWDGP010000740">
    <property type="protein sequence ID" value="KAK3797871.1"/>
    <property type="molecule type" value="Genomic_DNA"/>
</dbReference>
<protein>
    <submittedName>
        <fullName evidence="2">Uncharacterized protein</fullName>
    </submittedName>
</protein>
<reference evidence="2" key="1">
    <citation type="journal article" date="2023" name="G3 (Bethesda)">
        <title>A reference genome for the long-term kleptoplast-retaining sea slug Elysia crispata morphotype clarki.</title>
        <authorList>
            <person name="Eastman K.E."/>
            <person name="Pendleton A.L."/>
            <person name="Shaikh M.A."/>
            <person name="Suttiyut T."/>
            <person name="Ogas R."/>
            <person name="Tomko P."/>
            <person name="Gavelis G."/>
            <person name="Widhalm J.R."/>
            <person name="Wisecaver J.H."/>
        </authorList>
    </citation>
    <scope>NUCLEOTIDE SEQUENCE</scope>
    <source>
        <strain evidence="2">ECLA1</strain>
    </source>
</reference>
<organism evidence="2 3">
    <name type="scientific">Elysia crispata</name>
    <name type="common">lettuce slug</name>
    <dbReference type="NCBI Taxonomy" id="231223"/>
    <lineage>
        <taxon>Eukaryota</taxon>
        <taxon>Metazoa</taxon>
        <taxon>Spiralia</taxon>
        <taxon>Lophotrochozoa</taxon>
        <taxon>Mollusca</taxon>
        <taxon>Gastropoda</taxon>
        <taxon>Heterobranchia</taxon>
        <taxon>Euthyneura</taxon>
        <taxon>Panpulmonata</taxon>
        <taxon>Sacoglossa</taxon>
        <taxon>Placobranchoidea</taxon>
        <taxon>Plakobranchidae</taxon>
        <taxon>Elysia</taxon>
    </lineage>
</organism>
<feature type="region of interest" description="Disordered" evidence="1">
    <location>
        <begin position="1"/>
        <end position="33"/>
    </location>
</feature>
<accession>A0AAE1B2V0</accession>
<dbReference type="AlphaFoldDB" id="A0AAE1B2V0"/>